<proteinExistence type="predicted"/>
<feature type="non-terminal residue" evidence="1">
    <location>
        <position position="225"/>
    </location>
</feature>
<protein>
    <recommendedName>
        <fullName evidence="2">DUF2971 domain-containing protein</fullName>
    </recommendedName>
</protein>
<sequence>MTDYVFFKFREINKHLVDSLVKSTIYCASPKYLNDPFDCRVDIKKAAVQAISQLSGRKKEILTKLSGMDRYLDQIQKDTSNVALCSFSLVLEEPLLWAHYANQHKGLCLTYEFTEQFLDNPESILGVAPVEYEENSMTKWFVENTPEQENDFKEFTLEIVKKVLTIKSPDWVYEKEVRIIREHEGPFEIEKGHLKQICFGLDTAEPDIDLIRRLVDSSGYSVKYC</sequence>
<accession>A0A3B0YAB2</accession>
<evidence type="ECO:0000313" key="1">
    <source>
        <dbReference type="EMBL" id="VAW77755.1"/>
    </source>
</evidence>
<organism evidence="1">
    <name type="scientific">hydrothermal vent metagenome</name>
    <dbReference type="NCBI Taxonomy" id="652676"/>
    <lineage>
        <taxon>unclassified sequences</taxon>
        <taxon>metagenomes</taxon>
        <taxon>ecological metagenomes</taxon>
    </lineage>
</organism>
<evidence type="ECO:0008006" key="2">
    <source>
        <dbReference type="Google" id="ProtNLM"/>
    </source>
</evidence>
<dbReference type="Pfam" id="PF11185">
    <property type="entry name" value="DUF2971"/>
    <property type="match status" value="1"/>
</dbReference>
<gene>
    <name evidence="1" type="ORF">MNBD_GAMMA12-3209</name>
</gene>
<name>A0A3B0YAB2_9ZZZZ</name>
<reference evidence="1" key="1">
    <citation type="submission" date="2018-06" db="EMBL/GenBank/DDBJ databases">
        <authorList>
            <person name="Zhirakovskaya E."/>
        </authorList>
    </citation>
    <scope>NUCLEOTIDE SEQUENCE</scope>
</reference>
<dbReference type="InterPro" id="IPR021352">
    <property type="entry name" value="DUF2971"/>
</dbReference>
<dbReference type="EMBL" id="UOFL01000135">
    <property type="protein sequence ID" value="VAW77755.1"/>
    <property type="molecule type" value="Genomic_DNA"/>
</dbReference>
<dbReference type="AlphaFoldDB" id="A0A3B0YAB2"/>